<dbReference type="FunFam" id="3.90.1480.20:FF:000015">
    <property type="entry name" value="Lactosylceramide alpha-2,3-sialyltransferase"/>
    <property type="match status" value="1"/>
</dbReference>
<comment type="caution">
    <text evidence="11">The sequence shown here is derived from an EMBL/GenBank/DDBJ whole genome shotgun (WGS) entry which is preliminary data.</text>
</comment>
<dbReference type="InterPro" id="IPR051142">
    <property type="entry name" value="Glycosyltransferase_29"/>
</dbReference>
<dbReference type="HOGENOM" id="CLU_032020_3_2_1"/>
<dbReference type="AlphaFoldDB" id="Q4TDE4"/>
<evidence type="ECO:0000256" key="3">
    <source>
        <dbReference type="ARBA" id="ARBA00022676"/>
    </source>
</evidence>
<keyword evidence="10" id="KW-0325">Glycoprotein</keyword>
<feature type="non-terminal residue" evidence="11">
    <location>
        <position position="1"/>
    </location>
</feature>
<gene>
    <name evidence="11" type="ORF">GSTENG00002839001</name>
</gene>
<reference evidence="11" key="1">
    <citation type="journal article" date="2004" name="Nature">
        <title>Genome duplication in the teleost fish Tetraodon nigroviridis reveals the early vertebrate proto-karyotype.</title>
        <authorList>
            <person name="Jaillon O."/>
            <person name="Aury J.-M."/>
            <person name="Brunet F."/>
            <person name="Petit J.-L."/>
            <person name="Stange-Thomann N."/>
            <person name="Mauceli E."/>
            <person name="Bouneau L."/>
            <person name="Fischer C."/>
            <person name="Ozouf-Costaz C."/>
            <person name="Bernot A."/>
            <person name="Nicaud S."/>
            <person name="Jaffe D."/>
            <person name="Fisher S."/>
            <person name="Lutfalla G."/>
            <person name="Dossat C."/>
            <person name="Segurens B."/>
            <person name="Dasilva C."/>
            <person name="Salanoubat M."/>
            <person name="Levy M."/>
            <person name="Boudet N."/>
            <person name="Castellano S."/>
            <person name="Anthouard V."/>
            <person name="Jubin C."/>
            <person name="Castelli V."/>
            <person name="Katinka M."/>
            <person name="Vacherie B."/>
            <person name="Biemont C."/>
            <person name="Skalli Z."/>
            <person name="Cattolico L."/>
            <person name="Poulain J."/>
            <person name="De Berardinis V."/>
            <person name="Cruaud C."/>
            <person name="Duprat S."/>
            <person name="Brottier P."/>
            <person name="Coutanceau J.-P."/>
            <person name="Gouzy J."/>
            <person name="Parra G."/>
            <person name="Lardier G."/>
            <person name="Chapple C."/>
            <person name="McKernan K.J."/>
            <person name="McEwan P."/>
            <person name="Bosak S."/>
            <person name="Kellis M."/>
            <person name="Volff J.-N."/>
            <person name="Guigo R."/>
            <person name="Zody M.C."/>
            <person name="Mesirov J."/>
            <person name="Lindblad-Toh K."/>
            <person name="Birren B."/>
            <person name="Nusbaum C."/>
            <person name="Kahn D."/>
            <person name="Robinson-Rechavi M."/>
            <person name="Laudet V."/>
            <person name="Schachter V."/>
            <person name="Quetier F."/>
            <person name="Saurin W."/>
            <person name="Scarpelli C."/>
            <person name="Wincker P."/>
            <person name="Lander E.S."/>
            <person name="Weissenbach J."/>
            <person name="Roest Crollius H."/>
        </authorList>
    </citation>
    <scope>NUCLEOTIDE SEQUENCE [LARGE SCALE GENOMIC DNA]</scope>
</reference>
<keyword evidence="5" id="KW-0812">Transmembrane</keyword>
<dbReference type="InterPro" id="IPR001675">
    <property type="entry name" value="Glyco_trans_29"/>
</dbReference>
<keyword evidence="6" id="KW-0735">Signal-anchor</keyword>
<dbReference type="Gene3D" id="3.90.1480.20">
    <property type="entry name" value="Glycosyl transferase family 29"/>
    <property type="match status" value="1"/>
</dbReference>
<keyword evidence="9" id="KW-0472">Membrane</keyword>
<dbReference type="GO" id="GO:0047291">
    <property type="term" value="F:lactosylceramide alpha-2,3-sialyltransferase activity"/>
    <property type="evidence" value="ECO:0007669"/>
    <property type="project" value="TreeGrafter"/>
</dbReference>
<comment type="similarity">
    <text evidence="2">Belongs to the glycosyltransferase 29 family.</text>
</comment>
<accession>Q4TDE4</accession>
<protein>
    <submittedName>
        <fullName evidence="11">(spotted green pufferfish) hypothetical protein</fullName>
    </submittedName>
</protein>
<evidence type="ECO:0000256" key="9">
    <source>
        <dbReference type="ARBA" id="ARBA00023136"/>
    </source>
</evidence>
<organism evidence="11">
    <name type="scientific">Tetraodon nigroviridis</name>
    <name type="common">Spotted green pufferfish</name>
    <name type="synonym">Chelonodon nigroviridis</name>
    <dbReference type="NCBI Taxonomy" id="99883"/>
    <lineage>
        <taxon>Eukaryota</taxon>
        <taxon>Metazoa</taxon>
        <taxon>Chordata</taxon>
        <taxon>Craniata</taxon>
        <taxon>Vertebrata</taxon>
        <taxon>Euteleostomi</taxon>
        <taxon>Actinopterygii</taxon>
        <taxon>Neopterygii</taxon>
        <taxon>Teleostei</taxon>
        <taxon>Neoteleostei</taxon>
        <taxon>Acanthomorphata</taxon>
        <taxon>Eupercaria</taxon>
        <taxon>Tetraodontiformes</taxon>
        <taxon>Tetradontoidea</taxon>
        <taxon>Tetraodontidae</taxon>
        <taxon>Tetraodon</taxon>
    </lineage>
</organism>
<dbReference type="KEGG" id="tng:GSTEN00002839G001"/>
<evidence type="ECO:0000256" key="2">
    <source>
        <dbReference type="ARBA" id="ARBA00006003"/>
    </source>
</evidence>
<comment type="subcellular location">
    <subcellularLocation>
        <location evidence="1">Golgi apparatus membrane</location>
        <topology evidence="1">Single-pass type II membrane protein</topology>
    </subcellularLocation>
</comment>
<evidence type="ECO:0000256" key="1">
    <source>
        <dbReference type="ARBA" id="ARBA00004323"/>
    </source>
</evidence>
<evidence type="ECO:0000256" key="7">
    <source>
        <dbReference type="ARBA" id="ARBA00022989"/>
    </source>
</evidence>
<keyword evidence="4" id="KW-0808">Transferase</keyword>
<proteinExistence type="inferred from homology"/>
<dbReference type="EMBL" id="CAAE01006313">
    <property type="protein sequence ID" value="CAF89088.1"/>
    <property type="molecule type" value="Genomic_DNA"/>
</dbReference>
<name>Q4TDE4_TETNG</name>
<keyword evidence="7" id="KW-1133">Transmembrane helix</keyword>
<keyword evidence="3" id="KW-0328">Glycosyltransferase</keyword>
<evidence type="ECO:0000256" key="5">
    <source>
        <dbReference type="ARBA" id="ARBA00022692"/>
    </source>
</evidence>
<dbReference type="OrthoDB" id="10264956at2759"/>
<dbReference type="PANTHER" id="PTHR13713">
    <property type="entry name" value="SIALYLTRANSFERASE"/>
    <property type="match status" value="1"/>
</dbReference>
<evidence type="ECO:0000256" key="6">
    <source>
        <dbReference type="ARBA" id="ARBA00022968"/>
    </source>
</evidence>
<dbReference type="PANTHER" id="PTHR13713:SF94">
    <property type="entry name" value="ST3 BETA-GALACTOSIDE ALPHA-2,3-SIALYLTRANSFERASE 5, LIKE"/>
    <property type="match status" value="1"/>
</dbReference>
<feature type="non-terminal residue" evidence="11">
    <location>
        <position position="173"/>
    </location>
</feature>
<reference evidence="11" key="2">
    <citation type="submission" date="2004-02" db="EMBL/GenBank/DDBJ databases">
        <authorList>
            <consortium name="Genoscope"/>
            <consortium name="Whitehead Institute Centre for Genome Research"/>
        </authorList>
    </citation>
    <scope>NUCLEOTIDE SEQUENCE</scope>
</reference>
<keyword evidence="8" id="KW-0333">Golgi apparatus</keyword>
<dbReference type="Pfam" id="PF00777">
    <property type="entry name" value="Glyco_transf_29"/>
    <property type="match status" value="1"/>
</dbReference>
<evidence type="ECO:0000256" key="4">
    <source>
        <dbReference type="ARBA" id="ARBA00022679"/>
    </source>
</evidence>
<dbReference type="GO" id="GO:0000139">
    <property type="term" value="C:Golgi membrane"/>
    <property type="evidence" value="ECO:0007669"/>
    <property type="project" value="UniProtKB-SubCell"/>
</dbReference>
<evidence type="ECO:0000256" key="8">
    <source>
        <dbReference type="ARBA" id="ARBA00023034"/>
    </source>
</evidence>
<evidence type="ECO:0000256" key="10">
    <source>
        <dbReference type="ARBA" id="ARBA00023180"/>
    </source>
</evidence>
<sequence>SHTTVRLMYPEGAPRSTNEYQDTTMVALVVFKSLDLDWLTSVVTKQPLGFWSKLWFWREVVDDIPLKPESFRILHPEIIHRTGQVLKRYTMTQGNMVPTLGASAVVMALQVCDQVSLAGFGYDMRHPESRLHYYETIPMGAMKAQVVHDISAEKLFLRDLVSAGAVTDLTGAL</sequence>
<dbReference type="InterPro" id="IPR038578">
    <property type="entry name" value="GT29-like_sf"/>
</dbReference>
<evidence type="ECO:0000313" key="11">
    <source>
        <dbReference type="EMBL" id="CAF89088.1"/>
    </source>
</evidence>